<dbReference type="NCBIfam" id="TIGR00087">
    <property type="entry name" value="surE"/>
    <property type="match status" value="1"/>
</dbReference>
<dbReference type="GO" id="GO:0046872">
    <property type="term" value="F:metal ion binding"/>
    <property type="evidence" value="ECO:0007669"/>
    <property type="project" value="UniProtKB-KW"/>
</dbReference>
<dbReference type="SUPFAM" id="SSF64167">
    <property type="entry name" value="SurE-like"/>
    <property type="match status" value="1"/>
</dbReference>
<evidence type="ECO:0000256" key="4">
    <source>
        <dbReference type="ARBA" id="ARBA00022741"/>
    </source>
</evidence>
<keyword evidence="4" id="KW-0547">Nucleotide-binding</keyword>
<keyword evidence="3" id="KW-0479">Metal-binding</keyword>
<dbReference type="EMBL" id="UINC01041555">
    <property type="protein sequence ID" value="SVB42982.1"/>
    <property type="molecule type" value="Genomic_DNA"/>
</dbReference>
<dbReference type="GO" id="GO:0004309">
    <property type="term" value="F:exopolyphosphatase activity"/>
    <property type="evidence" value="ECO:0007669"/>
    <property type="project" value="TreeGrafter"/>
</dbReference>
<evidence type="ECO:0000256" key="1">
    <source>
        <dbReference type="ARBA" id="ARBA00011062"/>
    </source>
</evidence>
<feature type="non-terminal residue" evidence="7">
    <location>
        <position position="219"/>
    </location>
</feature>
<keyword evidence="5" id="KW-0378">Hydrolase</keyword>
<reference evidence="7" key="1">
    <citation type="submission" date="2018-05" db="EMBL/GenBank/DDBJ databases">
        <authorList>
            <person name="Lanie J.A."/>
            <person name="Ng W.-L."/>
            <person name="Kazmierczak K.M."/>
            <person name="Andrzejewski T.M."/>
            <person name="Davidsen T.M."/>
            <person name="Wayne K.J."/>
            <person name="Tettelin H."/>
            <person name="Glass J.I."/>
            <person name="Rusch D."/>
            <person name="Podicherti R."/>
            <person name="Tsui H.-C.T."/>
            <person name="Winkler M.E."/>
        </authorList>
    </citation>
    <scope>NUCLEOTIDE SEQUENCE</scope>
</reference>
<dbReference type="InterPro" id="IPR030048">
    <property type="entry name" value="SurE"/>
</dbReference>
<evidence type="ECO:0000256" key="3">
    <source>
        <dbReference type="ARBA" id="ARBA00022723"/>
    </source>
</evidence>
<protein>
    <recommendedName>
        <fullName evidence="6">Survival protein SurE-like phosphatase/nucleotidase domain-containing protein</fullName>
    </recommendedName>
</protein>
<sequence>VVAPDTEKSAVGHAITITNPLRTKYMNRKGGFSGYAVNGTPADCVKIAVRSILKSPPDLVVSGINYGANVGTNVIYSGTVSAATEGTILGIPSIAVSIDSHHPKDFKSAMDTTQNTLKKVLKFGLPKGTLLNVNVPDIPEEMIKGTRITTQGNAYFKDRFEKREDPRGNIYYWMTGESIDPDSSGNTDNRALKDGYISVTPIHYRLTNESFMSDLESWE</sequence>
<name>A0A382DY13_9ZZZZ</name>
<organism evidence="7">
    <name type="scientific">marine metagenome</name>
    <dbReference type="NCBI Taxonomy" id="408172"/>
    <lineage>
        <taxon>unclassified sequences</taxon>
        <taxon>metagenomes</taxon>
        <taxon>ecological metagenomes</taxon>
    </lineage>
</organism>
<dbReference type="GO" id="GO:0008253">
    <property type="term" value="F:5'-nucleotidase activity"/>
    <property type="evidence" value="ECO:0007669"/>
    <property type="project" value="TreeGrafter"/>
</dbReference>
<evidence type="ECO:0000259" key="6">
    <source>
        <dbReference type="Pfam" id="PF01975"/>
    </source>
</evidence>
<accession>A0A382DY13</accession>
<dbReference type="NCBIfam" id="NF001490">
    <property type="entry name" value="PRK00346.1-4"/>
    <property type="match status" value="1"/>
</dbReference>
<dbReference type="GO" id="GO:0008254">
    <property type="term" value="F:3'-nucleotidase activity"/>
    <property type="evidence" value="ECO:0007669"/>
    <property type="project" value="TreeGrafter"/>
</dbReference>
<gene>
    <name evidence="7" type="ORF">METZ01_LOCUS195836</name>
</gene>
<dbReference type="PANTHER" id="PTHR30457">
    <property type="entry name" value="5'-NUCLEOTIDASE SURE"/>
    <property type="match status" value="1"/>
</dbReference>
<evidence type="ECO:0000256" key="5">
    <source>
        <dbReference type="ARBA" id="ARBA00022801"/>
    </source>
</evidence>
<comment type="similarity">
    <text evidence="1">Belongs to the SurE nucleotidase family.</text>
</comment>
<dbReference type="Gene3D" id="3.40.1210.10">
    <property type="entry name" value="Survival protein SurE-like phosphatase/nucleotidase"/>
    <property type="match status" value="1"/>
</dbReference>
<dbReference type="HAMAP" id="MF_00060">
    <property type="entry name" value="SurE"/>
    <property type="match status" value="1"/>
</dbReference>
<dbReference type="NCBIfam" id="NF001492">
    <property type="entry name" value="PRK00346.2-2"/>
    <property type="match status" value="1"/>
</dbReference>
<evidence type="ECO:0000313" key="7">
    <source>
        <dbReference type="EMBL" id="SVB42982.1"/>
    </source>
</evidence>
<evidence type="ECO:0000256" key="2">
    <source>
        <dbReference type="ARBA" id="ARBA00022490"/>
    </source>
</evidence>
<dbReference type="Pfam" id="PF01975">
    <property type="entry name" value="SurE"/>
    <property type="match status" value="1"/>
</dbReference>
<dbReference type="PANTHER" id="PTHR30457:SF12">
    <property type="entry name" value="5'_3'-NUCLEOTIDASE SURE"/>
    <property type="match status" value="1"/>
</dbReference>
<dbReference type="AlphaFoldDB" id="A0A382DY13"/>
<keyword evidence="2" id="KW-0963">Cytoplasm</keyword>
<feature type="non-terminal residue" evidence="7">
    <location>
        <position position="1"/>
    </location>
</feature>
<feature type="domain" description="Survival protein SurE-like phosphatase/nucleotidase" evidence="6">
    <location>
        <begin position="1"/>
        <end position="157"/>
    </location>
</feature>
<dbReference type="InterPro" id="IPR036523">
    <property type="entry name" value="SurE-like_sf"/>
</dbReference>
<dbReference type="GO" id="GO:0000166">
    <property type="term" value="F:nucleotide binding"/>
    <property type="evidence" value="ECO:0007669"/>
    <property type="project" value="UniProtKB-KW"/>
</dbReference>
<dbReference type="InterPro" id="IPR002828">
    <property type="entry name" value="SurE-like_Pase/nucleotidase"/>
</dbReference>
<proteinExistence type="inferred from homology"/>